<comment type="function">
    <text evidence="6 9">Catalyzes cyclization of the linear tetrapyrrole, hydroxymethylbilane, to the macrocyclic uroporphyrinogen III.</text>
</comment>
<dbReference type="Gene3D" id="3.40.50.10090">
    <property type="match status" value="2"/>
</dbReference>
<evidence type="ECO:0000256" key="7">
    <source>
        <dbReference type="ARBA" id="ARBA00040167"/>
    </source>
</evidence>
<evidence type="ECO:0000256" key="2">
    <source>
        <dbReference type="ARBA" id="ARBA00008133"/>
    </source>
</evidence>
<evidence type="ECO:0000256" key="8">
    <source>
        <dbReference type="ARBA" id="ARBA00048617"/>
    </source>
</evidence>
<dbReference type="Proteomes" id="UP001500975">
    <property type="component" value="Unassembled WGS sequence"/>
</dbReference>
<protein>
    <recommendedName>
        <fullName evidence="7 9">Uroporphyrinogen-III synthase</fullName>
        <ecNumber evidence="3 9">4.2.1.75</ecNumber>
    </recommendedName>
</protein>
<dbReference type="Pfam" id="PF02602">
    <property type="entry name" value="HEM4"/>
    <property type="match status" value="1"/>
</dbReference>
<dbReference type="RefSeq" id="WP_345535191.1">
    <property type="nucleotide sequence ID" value="NZ_BAABGJ010000001.1"/>
</dbReference>
<evidence type="ECO:0000313" key="11">
    <source>
        <dbReference type="EMBL" id="GAA4328723.1"/>
    </source>
</evidence>
<feature type="domain" description="Tetrapyrrole biosynthesis uroporphyrinogen III synthase" evidence="10">
    <location>
        <begin position="18"/>
        <end position="250"/>
    </location>
</feature>
<dbReference type="PANTHER" id="PTHR38042:SF1">
    <property type="entry name" value="UROPORPHYRINOGEN-III SYNTHASE, CHLOROPLASTIC"/>
    <property type="match status" value="1"/>
</dbReference>
<dbReference type="EC" id="4.2.1.75" evidence="3 9"/>
<comment type="pathway">
    <text evidence="1 9">Porphyrin-containing compound metabolism; protoporphyrin-IX biosynthesis; coproporphyrinogen-III from 5-aminolevulinate: step 3/4.</text>
</comment>
<accession>A0ABP8GR08</accession>
<evidence type="ECO:0000256" key="6">
    <source>
        <dbReference type="ARBA" id="ARBA00037589"/>
    </source>
</evidence>
<dbReference type="InterPro" id="IPR036108">
    <property type="entry name" value="4pyrrol_syn_uPrphyn_synt_sf"/>
</dbReference>
<evidence type="ECO:0000256" key="5">
    <source>
        <dbReference type="ARBA" id="ARBA00023244"/>
    </source>
</evidence>
<dbReference type="InterPro" id="IPR039793">
    <property type="entry name" value="UROS/Hem4"/>
</dbReference>
<gene>
    <name evidence="11" type="ORF">GCM10023165_01210</name>
</gene>
<evidence type="ECO:0000259" key="10">
    <source>
        <dbReference type="Pfam" id="PF02602"/>
    </source>
</evidence>
<keyword evidence="4 9" id="KW-0456">Lyase</keyword>
<dbReference type="CDD" id="cd06578">
    <property type="entry name" value="HemD"/>
    <property type="match status" value="1"/>
</dbReference>
<dbReference type="PANTHER" id="PTHR38042">
    <property type="entry name" value="UROPORPHYRINOGEN-III SYNTHASE, CHLOROPLASTIC"/>
    <property type="match status" value="1"/>
</dbReference>
<dbReference type="EMBL" id="BAABGJ010000001">
    <property type="protein sequence ID" value="GAA4328723.1"/>
    <property type="molecule type" value="Genomic_DNA"/>
</dbReference>
<dbReference type="SUPFAM" id="SSF69618">
    <property type="entry name" value="HemD-like"/>
    <property type="match status" value="1"/>
</dbReference>
<sequence length="257" mass="26504">MPAPRVIVTRPVREAARWMALLRDAGLDAQALPLIEIAPAADRAALDAARRSAGRYAALMFVSAAAATHFFDAAGAMAADAQPRCWATGPGTVRALQEAGVAASRIDAPGAEAAQFDSEALWARVRTQVQAGARVLVVRGGDASGQPAGRDWLAREIAAAGGVCDTVVAYRRLAAPMDAAGRALAEQGARGEALWLFTSSEAISHLCDALPGQSWTAARALATHPRIAEAARDAGFGLVRVSSPEAGALVASIESFA</sequence>
<reference evidence="12" key="1">
    <citation type="journal article" date="2019" name="Int. J. Syst. Evol. Microbiol.">
        <title>The Global Catalogue of Microorganisms (GCM) 10K type strain sequencing project: providing services to taxonomists for standard genome sequencing and annotation.</title>
        <authorList>
            <consortium name="The Broad Institute Genomics Platform"/>
            <consortium name="The Broad Institute Genome Sequencing Center for Infectious Disease"/>
            <person name="Wu L."/>
            <person name="Ma J."/>
        </authorList>
    </citation>
    <scope>NUCLEOTIDE SEQUENCE [LARGE SCALE GENOMIC DNA]</scope>
    <source>
        <strain evidence="12">JCM 17804</strain>
    </source>
</reference>
<comment type="similarity">
    <text evidence="2 9">Belongs to the uroporphyrinogen-III synthase family.</text>
</comment>
<organism evidence="11 12">
    <name type="scientific">Variovorax defluvii</name>
    <dbReference type="NCBI Taxonomy" id="913761"/>
    <lineage>
        <taxon>Bacteria</taxon>
        <taxon>Pseudomonadati</taxon>
        <taxon>Pseudomonadota</taxon>
        <taxon>Betaproteobacteria</taxon>
        <taxon>Burkholderiales</taxon>
        <taxon>Comamonadaceae</taxon>
        <taxon>Variovorax</taxon>
    </lineage>
</organism>
<comment type="catalytic activity">
    <reaction evidence="8 9">
        <text>hydroxymethylbilane = uroporphyrinogen III + H2O</text>
        <dbReference type="Rhea" id="RHEA:18965"/>
        <dbReference type="ChEBI" id="CHEBI:15377"/>
        <dbReference type="ChEBI" id="CHEBI:57308"/>
        <dbReference type="ChEBI" id="CHEBI:57845"/>
        <dbReference type="EC" id="4.2.1.75"/>
    </reaction>
</comment>
<keyword evidence="12" id="KW-1185">Reference proteome</keyword>
<comment type="caution">
    <text evidence="11">The sequence shown here is derived from an EMBL/GenBank/DDBJ whole genome shotgun (WGS) entry which is preliminary data.</text>
</comment>
<evidence type="ECO:0000256" key="4">
    <source>
        <dbReference type="ARBA" id="ARBA00023239"/>
    </source>
</evidence>
<dbReference type="InterPro" id="IPR003754">
    <property type="entry name" value="4pyrrol_synth_uPrphyn_synth"/>
</dbReference>
<evidence type="ECO:0000313" key="12">
    <source>
        <dbReference type="Proteomes" id="UP001500975"/>
    </source>
</evidence>
<evidence type="ECO:0000256" key="1">
    <source>
        <dbReference type="ARBA" id="ARBA00004772"/>
    </source>
</evidence>
<name>A0ABP8GR08_9BURK</name>
<proteinExistence type="inferred from homology"/>
<evidence type="ECO:0000256" key="3">
    <source>
        <dbReference type="ARBA" id="ARBA00013109"/>
    </source>
</evidence>
<evidence type="ECO:0000256" key="9">
    <source>
        <dbReference type="RuleBase" id="RU366031"/>
    </source>
</evidence>
<keyword evidence="5 9" id="KW-0627">Porphyrin biosynthesis</keyword>